<dbReference type="HOGENOM" id="CLU_1255982_0_0_1"/>
<evidence type="ECO:0000313" key="1">
    <source>
        <dbReference type="EMBL" id="AFN83391.1"/>
    </source>
</evidence>
<dbReference type="EMBL" id="CP003524">
    <property type="protein sequence ID" value="AFN83391.1"/>
    <property type="molecule type" value="Genomic_DNA"/>
</dbReference>
<dbReference type="Proteomes" id="UP000010094">
    <property type="component" value="Chromosome VII"/>
</dbReference>
<dbReference type="VEuPathDB" id="MicrosporidiaDB:EROM_071400"/>
<dbReference type="AlphaFoldDB" id="I6ZUL4"/>
<dbReference type="OrthoDB" id="2192150at2759"/>
<evidence type="ECO:0000313" key="2">
    <source>
        <dbReference type="Proteomes" id="UP000010094"/>
    </source>
</evidence>
<dbReference type="RefSeq" id="XP_009264888.1">
    <property type="nucleotide sequence ID" value="XM_009266613.1"/>
</dbReference>
<accession>I6ZUL4</accession>
<proteinExistence type="predicted"/>
<keyword evidence="2" id="KW-1185">Reference proteome</keyword>
<gene>
    <name evidence="1" type="ordered locus">EROM_071400</name>
</gene>
<dbReference type="KEGG" id="ero:EROM_071400"/>
<reference evidence="1 2" key="1">
    <citation type="journal article" date="2012" name="Proc. Natl. Acad. Sci. U.S.A.">
        <title>Gain and loss of multiple functionally related, horizontally transferred genes in the reduced genomes of two microsporidian parasites.</title>
        <authorList>
            <person name="Pombert J.-F."/>
            <person name="Selman M."/>
            <person name="Burki F."/>
            <person name="Bardell F.T."/>
            <person name="Farinelli L."/>
            <person name="Solter L.F."/>
            <person name="Whitman D.W."/>
            <person name="Weiss L.M."/>
            <person name="Corradi N."/>
            <person name="Keeling P.J."/>
        </authorList>
    </citation>
    <scope>NUCLEOTIDE SEQUENCE [LARGE SCALE GENOMIC DNA]</scope>
    <source>
        <strain evidence="1 2">SJ-2008</strain>
    </source>
</reference>
<dbReference type="GeneID" id="20521700"/>
<sequence length="233" mass="26587">MNLLLFGYAAGQMVAYESERILERLNGLDVTKTVSDGRLDLHLYFREIEDDMLDPPFPLLMQRLKSISAFAIEKGGKAYRIVPFESIEIGFENGKKSYGKFNDIVSMGNEAVVTYTCNGNDAEEGIYSTITIIFTPSDEEEDKIEKIYSGWSDSCLLRVSTPKLKVWYKRRILSMYLEDFGNKELDGKDIGHWVDGINSDGERVDGDRILKEEMMVFEEAGSKEREELSRKSL</sequence>
<protein>
    <submittedName>
        <fullName evidence="1">Uncharacterized protein</fullName>
    </submittedName>
</protein>
<organism evidence="1 2">
    <name type="scientific">Encephalitozoon romaleae (strain SJ-2008)</name>
    <name type="common">Microsporidian parasite</name>
    <dbReference type="NCBI Taxonomy" id="1178016"/>
    <lineage>
        <taxon>Eukaryota</taxon>
        <taxon>Fungi</taxon>
        <taxon>Fungi incertae sedis</taxon>
        <taxon>Microsporidia</taxon>
        <taxon>Unikaryonidae</taxon>
        <taxon>Encephalitozoon</taxon>
    </lineage>
</organism>
<name>I6ZUL4_ENCRO</name>